<dbReference type="EMBL" id="JAOVZB010000001">
    <property type="protein sequence ID" value="MCV2401827.1"/>
    <property type="molecule type" value="Genomic_DNA"/>
</dbReference>
<dbReference type="EC" id="2.7.4.23" evidence="6"/>
<keyword evidence="5 6" id="KW-0067">ATP-binding</keyword>
<comment type="caution">
    <text evidence="6">Lacks conserved residue(s) required for the propagation of feature annotation.</text>
</comment>
<dbReference type="Gene3D" id="3.40.50.300">
    <property type="entry name" value="P-loop containing nucleotide triphosphate hydrolases"/>
    <property type="match status" value="1"/>
</dbReference>
<dbReference type="InterPro" id="IPR008145">
    <property type="entry name" value="GK/Ca_channel_bsu"/>
</dbReference>
<accession>A0ABT2YPL8</accession>
<comment type="pathway">
    <text evidence="2 6">Metabolic intermediate biosynthesis; 5-phospho-alpha-D-ribose 1-diphosphate biosynthesis; 5-phospho-alpha-D-ribose 1-diphosphate from D-ribose 5-phosphate (route II): step 3/3.</text>
</comment>
<dbReference type="NCBIfam" id="NF007485">
    <property type="entry name" value="PRK10078.1"/>
    <property type="match status" value="1"/>
</dbReference>
<dbReference type="NCBIfam" id="TIGR02322">
    <property type="entry name" value="phosphon_PhnN"/>
    <property type="match status" value="1"/>
</dbReference>
<dbReference type="SUPFAM" id="SSF52540">
    <property type="entry name" value="P-loop containing nucleoside triphosphate hydrolases"/>
    <property type="match status" value="1"/>
</dbReference>
<comment type="function">
    <text evidence="6">Catalyzes the phosphorylation of ribose 1,5-bisphosphate to 5-phospho-D-ribosyl alpha-1-diphosphate (PRPP).</text>
</comment>
<evidence type="ECO:0000313" key="9">
    <source>
        <dbReference type="Proteomes" id="UP001209713"/>
    </source>
</evidence>
<evidence type="ECO:0000256" key="4">
    <source>
        <dbReference type="ARBA" id="ARBA00022741"/>
    </source>
</evidence>
<evidence type="ECO:0000313" key="8">
    <source>
        <dbReference type="EMBL" id="MCV2401827.1"/>
    </source>
</evidence>
<protein>
    <recommendedName>
        <fullName evidence="6">Ribose 1,5-bisphosphate phosphokinase PhnN</fullName>
        <ecNumber evidence="6">2.7.4.23</ecNumber>
    </recommendedName>
    <alternativeName>
        <fullName evidence="6">Ribose 1,5-bisphosphokinase</fullName>
    </alternativeName>
</protein>
<dbReference type="HAMAP" id="MF_00836">
    <property type="entry name" value="PhnN"/>
    <property type="match status" value="1"/>
</dbReference>
<comment type="similarity">
    <text evidence="6">Belongs to the ribose 1,5-bisphosphokinase family.</text>
</comment>
<keyword evidence="4 6" id="KW-0547">Nucleotide-binding</keyword>
<reference evidence="8 9" key="1">
    <citation type="submission" date="2022-10" db="EMBL/GenBank/DDBJ databases">
        <title>Marinomonas transparenta sp. nov. and Marinomonas sargassi sp. nov., isolated from marine alga (Sargassum natans (L.) Gaillon).</title>
        <authorList>
            <person name="Wang Y."/>
        </authorList>
    </citation>
    <scope>NUCLEOTIDE SEQUENCE [LARGE SCALE GENOMIC DNA]</scope>
    <source>
        <strain evidence="8 9">C2222</strain>
    </source>
</reference>
<evidence type="ECO:0000256" key="3">
    <source>
        <dbReference type="ARBA" id="ARBA00022679"/>
    </source>
</evidence>
<dbReference type="GO" id="GO:0033863">
    <property type="term" value="F:ribose 1,5-bisphosphate phosphokinase activity"/>
    <property type="evidence" value="ECO:0007669"/>
    <property type="project" value="UniProtKB-EC"/>
</dbReference>
<evidence type="ECO:0000259" key="7">
    <source>
        <dbReference type="SMART" id="SM00072"/>
    </source>
</evidence>
<comment type="catalytic activity">
    <reaction evidence="1 6">
        <text>alpha-D-ribose 1,5-bisphosphate + ATP = 5-phospho-alpha-D-ribose 1-diphosphate + ADP</text>
        <dbReference type="Rhea" id="RHEA:20109"/>
        <dbReference type="ChEBI" id="CHEBI:30616"/>
        <dbReference type="ChEBI" id="CHEBI:58017"/>
        <dbReference type="ChEBI" id="CHEBI:68688"/>
        <dbReference type="ChEBI" id="CHEBI:456216"/>
        <dbReference type="EC" id="2.7.4.23"/>
    </reaction>
</comment>
<evidence type="ECO:0000256" key="2">
    <source>
        <dbReference type="ARBA" id="ARBA00005069"/>
    </source>
</evidence>
<comment type="caution">
    <text evidence="8">The sequence shown here is derived from an EMBL/GenBank/DDBJ whole genome shotgun (WGS) entry which is preliminary data.</text>
</comment>
<dbReference type="InterPro" id="IPR027417">
    <property type="entry name" value="P-loop_NTPase"/>
</dbReference>
<dbReference type="InterPro" id="IPR012699">
    <property type="entry name" value="PhnN"/>
</dbReference>
<evidence type="ECO:0000256" key="6">
    <source>
        <dbReference type="HAMAP-Rule" id="MF_00836"/>
    </source>
</evidence>
<gene>
    <name evidence="6 8" type="primary">phnN</name>
    <name evidence="8" type="ORF">OFY17_02910</name>
</gene>
<keyword evidence="9" id="KW-1185">Reference proteome</keyword>
<keyword evidence="3 6" id="KW-0808">Transferase</keyword>
<organism evidence="8 9">
    <name type="scientific">Marinomonas sargassi</name>
    <dbReference type="NCBI Taxonomy" id="2984494"/>
    <lineage>
        <taxon>Bacteria</taxon>
        <taxon>Pseudomonadati</taxon>
        <taxon>Pseudomonadota</taxon>
        <taxon>Gammaproteobacteria</taxon>
        <taxon>Oceanospirillales</taxon>
        <taxon>Oceanospirillaceae</taxon>
        <taxon>Marinomonas</taxon>
    </lineage>
</organism>
<dbReference type="RefSeq" id="WP_263529199.1">
    <property type="nucleotide sequence ID" value="NZ_JAOVZB010000001.1"/>
</dbReference>
<dbReference type="Proteomes" id="UP001209713">
    <property type="component" value="Unassembled WGS sequence"/>
</dbReference>
<feature type="domain" description="Guanylate kinase/L-type calcium channel beta subunit" evidence="7">
    <location>
        <begin position="1"/>
        <end position="184"/>
    </location>
</feature>
<proteinExistence type="inferred from homology"/>
<sequence>MGKIIYLIGASGSGKDAILSWLRQTDSSKLNLMIAHRYICRDWQSGNENHIELSQSEFLRRQALGGFALSWQANGLYYGIGRELDFWLEQEQVVVVNGSREYLATALSLYGDALKPLLIQVDPDVLRQRLIARGRESLADIEARLKRNQTQNQAALLDKCHVIHNNTSIEEAGQQFISLVHSLVDMES</sequence>
<evidence type="ECO:0000256" key="5">
    <source>
        <dbReference type="ARBA" id="ARBA00022840"/>
    </source>
</evidence>
<name>A0ABT2YPL8_9GAMM</name>
<dbReference type="SMART" id="SM00072">
    <property type="entry name" value="GuKc"/>
    <property type="match status" value="1"/>
</dbReference>
<evidence type="ECO:0000256" key="1">
    <source>
        <dbReference type="ARBA" id="ARBA00000373"/>
    </source>
</evidence>